<keyword evidence="4" id="KW-0804">Transcription</keyword>
<keyword evidence="2" id="KW-0805">Transcription regulation</keyword>
<feature type="compositionally biased region" description="Basic and acidic residues" evidence="5">
    <location>
        <begin position="300"/>
        <end position="326"/>
    </location>
</feature>
<dbReference type="FunFam" id="1.10.10.10:FF:000001">
    <property type="entry name" value="LysR family transcriptional regulator"/>
    <property type="match status" value="1"/>
</dbReference>
<dbReference type="GO" id="GO:0003700">
    <property type="term" value="F:DNA-binding transcription factor activity"/>
    <property type="evidence" value="ECO:0007669"/>
    <property type="project" value="InterPro"/>
</dbReference>
<dbReference type="EMBL" id="CAADIO010000032">
    <property type="protein sequence ID" value="VFR93345.1"/>
    <property type="molecule type" value="Genomic_DNA"/>
</dbReference>
<dbReference type="InterPro" id="IPR036390">
    <property type="entry name" value="WH_DNA-bd_sf"/>
</dbReference>
<evidence type="ECO:0000256" key="4">
    <source>
        <dbReference type="ARBA" id="ARBA00023163"/>
    </source>
</evidence>
<sequence>MAFSLLRLPALDMVKGFVAVGRRMSITQAAEDLCVTQSAMSKQIRTLEEALGIRLFQRGYRSISFTAEGEQLFRMANASIQQLQDAFHVVGNSGKRPVTITASIGVTSLWLLPRLGDFQRGHPGIDVRVAASNAVLDLAKEGIDLAIRYCSGADAPRGSRHLFAESIAPVASPLLGVQRVDSKAALKNYVLLEYEDRRRWLTWADWLSSRGLTTDMARGVLRFNQYDQAIQAAVAGQGVALGRLELLDLMLQERRLEVLAQGGDALCTHYGYFLVRPDDTSSDEVSQVFDWIVETTQASPKEDAGRCVPRDQKKPTRTKTPADARK</sequence>
<dbReference type="Gene3D" id="3.40.190.10">
    <property type="entry name" value="Periplasmic binding protein-like II"/>
    <property type="match status" value="2"/>
</dbReference>
<dbReference type="InterPro" id="IPR000847">
    <property type="entry name" value="LysR_HTH_N"/>
</dbReference>
<dbReference type="Gene3D" id="1.10.10.10">
    <property type="entry name" value="Winged helix-like DNA-binding domain superfamily/Winged helix DNA-binding domain"/>
    <property type="match status" value="1"/>
</dbReference>
<comment type="similarity">
    <text evidence="1">Belongs to the LysR transcriptional regulatory family.</text>
</comment>
<dbReference type="SUPFAM" id="SSF46785">
    <property type="entry name" value="Winged helix' DNA-binding domain"/>
    <property type="match status" value="1"/>
</dbReference>
<feature type="region of interest" description="Disordered" evidence="5">
    <location>
        <begin position="298"/>
        <end position="326"/>
    </location>
</feature>
<dbReference type="GO" id="GO:0006351">
    <property type="term" value="P:DNA-templated transcription"/>
    <property type="evidence" value="ECO:0007669"/>
    <property type="project" value="TreeGrafter"/>
</dbReference>
<dbReference type="PROSITE" id="PS50931">
    <property type="entry name" value="HTH_LYSR"/>
    <property type="match status" value="1"/>
</dbReference>
<dbReference type="InterPro" id="IPR005119">
    <property type="entry name" value="LysR_subst-bd"/>
</dbReference>
<evidence type="ECO:0000259" key="6">
    <source>
        <dbReference type="PROSITE" id="PS50931"/>
    </source>
</evidence>
<dbReference type="PRINTS" id="PR00039">
    <property type="entry name" value="HTHLYSR"/>
</dbReference>
<dbReference type="PANTHER" id="PTHR30537:SF26">
    <property type="entry name" value="GLYCINE CLEAVAGE SYSTEM TRANSCRIPTIONAL ACTIVATOR"/>
    <property type="match status" value="1"/>
</dbReference>
<protein>
    <submittedName>
        <fullName evidence="7">Glycine cleavage system transcriptional activator</fullName>
    </submittedName>
</protein>
<dbReference type="InterPro" id="IPR058163">
    <property type="entry name" value="LysR-type_TF_proteobact-type"/>
</dbReference>
<dbReference type="InterPro" id="IPR036388">
    <property type="entry name" value="WH-like_DNA-bd_sf"/>
</dbReference>
<dbReference type="CDD" id="cd08432">
    <property type="entry name" value="PBP2_GcdR_TrpI_HvrB_AmpR_like"/>
    <property type="match status" value="1"/>
</dbReference>
<name>A0A484V3D9_9ZZZZ</name>
<evidence type="ECO:0000313" key="7">
    <source>
        <dbReference type="EMBL" id="VFR93345.1"/>
    </source>
</evidence>
<feature type="domain" description="HTH lysR-type" evidence="6">
    <location>
        <begin position="17"/>
        <end position="66"/>
    </location>
</feature>
<proteinExistence type="inferred from homology"/>
<organism evidence="7">
    <name type="scientific">plant metagenome</name>
    <dbReference type="NCBI Taxonomy" id="1297885"/>
    <lineage>
        <taxon>unclassified sequences</taxon>
        <taxon>metagenomes</taxon>
        <taxon>organismal metagenomes</taxon>
    </lineage>
</organism>
<accession>A0A484V3D9</accession>
<dbReference type="AlphaFoldDB" id="A0A484V3D9"/>
<keyword evidence="3" id="KW-0238">DNA-binding</keyword>
<evidence type="ECO:0000256" key="2">
    <source>
        <dbReference type="ARBA" id="ARBA00023015"/>
    </source>
</evidence>
<evidence type="ECO:0000256" key="1">
    <source>
        <dbReference type="ARBA" id="ARBA00009437"/>
    </source>
</evidence>
<dbReference type="GO" id="GO:0043565">
    <property type="term" value="F:sequence-specific DNA binding"/>
    <property type="evidence" value="ECO:0007669"/>
    <property type="project" value="TreeGrafter"/>
</dbReference>
<evidence type="ECO:0000256" key="5">
    <source>
        <dbReference type="SAM" id="MobiDB-lite"/>
    </source>
</evidence>
<reference evidence="7" key="1">
    <citation type="submission" date="2019-03" db="EMBL/GenBank/DDBJ databases">
        <authorList>
            <person name="Danneels B."/>
        </authorList>
    </citation>
    <scope>NUCLEOTIDE SEQUENCE</scope>
</reference>
<dbReference type="PANTHER" id="PTHR30537">
    <property type="entry name" value="HTH-TYPE TRANSCRIPTIONAL REGULATOR"/>
    <property type="match status" value="1"/>
</dbReference>
<gene>
    <name evidence="7" type="ORF">RAN3_3909</name>
</gene>
<dbReference type="Pfam" id="PF00126">
    <property type="entry name" value="HTH_1"/>
    <property type="match status" value="1"/>
</dbReference>
<dbReference type="Pfam" id="PF03466">
    <property type="entry name" value="LysR_substrate"/>
    <property type="match status" value="1"/>
</dbReference>
<dbReference type="SUPFAM" id="SSF53850">
    <property type="entry name" value="Periplasmic binding protein-like II"/>
    <property type="match status" value="1"/>
</dbReference>
<evidence type="ECO:0000256" key="3">
    <source>
        <dbReference type="ARBA" id="ARBA00023125"/>
    </source>
</evidence>